<dbReference type="SUPFAM" id="SSF55781">
    <property type="entry name" value="GAF domain-like"/>
    <property type="match status" value="1"/>
</dbReference>
<gene>
    <name evidence="1" type="ORF">E4635_00900</name>
</gene>
<name>A0A4Z0LCC7_9FLAO</name>
<sequence length="777" mass="90755">MNFNQFKDSPFIIKISFNKVLEALEKIAASDVDYRSNYAKALIEKCKPFPELRDGVSTMEQINENEVLINHLLADLFPTALTNNEIKAVTVPFLNITFNYTERFKKIMNEAGSDFDFYIRDFDQHQFYIMSCSLILNAYYNQHFDFSKPLFYDIPDAQGIMKHYRIMYNADFLEIIPTEKAVKLTQEDIDMLIDNFDNVELWKEKFPMESWILKGFGIVLLFDATAENAVSNLKSDLLKVNGDENNFNESIQRIFRSIFKIPDLRIGFTSFIQEEIKFNHMPNKKQVNSFILSGNLEMKCQNAVNSVVFKTLIEEKKRVAISDVKKFSEAPENEKFGCHLLAQDIQSCILAPIVKDDKILGIIELVSSMPKELNSLNANKLDTVMPFIIDTIERYDSDFQNKIEVVIQHEYTTIHPSVYWKFQKEARKFILEENSNPDYIFKEIVFKDVYPLYGQIDIKESSDTRNKAAQTDIKNQLNSLIHIVEALHAEFKLDILEQRKFELEGFFKEMFSSLKADTEQQIQRYIETEIHPVLKKHDTSDSVKTLIEDYFGEIDEVTGAFYQERKKFDKTLTTINKKMSLLLDSKQKEAQAIFPHYFERFNTDGVEHNLYIGNSIAPQANFDLNYLYNMRLWQLQVLAEMEREHYALKSSLPYQLEVTSLILVFSSPITIRFRMDEKRFDVDGSYNARYEVVKKRIDKALEKGSAKRITEKGKITIVYSHNHEKSEYKKYIEYLQFQKVLEPTVEYLDVEDLQGVSGLKAIRVKVILDKDKDAKKS</sequence>
<dbReference type="AlphaFoldDB" id="A0A4Z0LCC7"/>
<protein>
    <submittedName>
        <fullName evidence="1">GAF domain-containing protein</fullName>
    </submittedName>
</protein>
<evidence type="ECO:0000313" key="1">
    <source>
        <dbReference type="EMBL" id="TGD59523.1"/>
    </source>
</evidence>
<keyword evidence="2" id="KW-1185">Reference proteome</keyword>
<dbReference type="EMBL" id="SRLH01000001">
    <property type="protein sequence ID" value="TGD59523.1"/>
    <property type="molecule type" value="Genomic_DNA"/>
</dbReference>
<dbReference type="Proteomes" id="UP000297407">
    <property type="component" value="Unassembled WGS sequence"/>
</dbReference>
<dbReference type="OrthoDB" id="627374at2"/>
<comment type="caution">
    <text evidence="1">The sequence shown here is derived from an EMBL/GenBank/DDBJ whole genome shotgun (WGS) entry which is preliminary data.</text>
</comment>
<organism evidence="1 2">
    <name type="scientific">Flavobacterium humi</name>
    <dbReference type="NCBI Taxonomy" id="2562683"/>
    <lineage>
        <taxon>Bacteria</taxon>
        <taxon>Pseudomonadati</taxon>
        <taxon>Bacteroidota</taxon>
        <taxon>Flavobacteriia</taxon>
        <taxon>Flavobacteriales</taxon>
        <taxon>Flavobacteriaceae</taxon>
        <taxon>Flavobacterium</taxon>
    </lineage>
</organism>
<dbReference type="RefSeq" id="WP_135524730.1">
    <property type="nucleotide sequence ID" value="NZ_SRLH01000001.1"/>
</dbReference>
<reference evidence="1 2" key="1">
    <citation type="submission" date="2019-04" db="EMBL/GenBank/DDBJ databases">
        <title>Flavobacterium sp. strain DS2-A Genome sequencing and assembly.</title>
        <authorList>
            <person name="Kim I."/>
        </authorList>
    </citation>
    <scope>NUCLEOTIDE SEQUENCE [LARGE SCALE GENOMIC DNA]</scope>
    <source>
        <strain evidence="1 2">DS2-A</strain>
    </source>
</reference>
<proteinExistence type="predicted"/>
<accession>A0A4Z0LCC7</accession>
<evidence type="ECO:0000313" key="2">
    <source>
        <dbReference type="Proteomes" id="UP000297407"/>
    </source>
</evidence>